<sequence length="72" mass="7920">MSASRRGYTSEYRRNRAVVLADAPACTLCRRRPATTADHIVPLSKGGTNQLSNLRPACGPCNYGRGNRGYHR</sequence>
<dbReference type="InterPro" id="IPR052892">
    <property type="entry name" value="NA-targeting_endonuclease"/>
</dbReference>
<keyword evidence="3" id="KW-1185">Reference proteome</keyword>
<dbReference type="PANTHER" id="PTHR33877:SF2">
    <property type="entry name" value="OS07G0170200 PROTEIN"/>
    <property type="match status" value="1"/>
</dbReference>
<dbReference type="SMART" id="SM00507">
    <property type="entry name" value="HNHc"/>
    <property type="match status" value="1"/>
</dbReference>
<dbReference type="Gene3D" id="1.10.30.50">
    <property type="match status" value="1"/>
</dbReference>
<dbReference type="Proteomes" id="UP000248333">
    <property type="component" value="Unassembled WGS sequence"/>
</dbReference>
<dbReference type="GO" id="GO:0003676">
    <property type="term" value="F:nucleic acid binding"/>
    <property type="evidence" value="ECO:0007669"/>
    <property type="project" value="InterPro"/>
</dbReference>
<evidence type="ECO:0000313" key="3">
    <source>
        <dbReference type="Proteomes" id="UP000248333"/>
    </source>
</evidence>
<proteinExistence type="predicted"/>
<dbReference type="OrthoDB" id="3401490at2"/>
<dbReference type="PANTHER" id="PTHR33877">
    <property type="entry name" value="SLL1193 PROTEIN"/>
    <property type="match status" value="1"/>
</dbReference>
<comment type="caution">
    <text evidence="2">The sequence shown here is derived from an EMBL/GenBank/DDBJ whole genome shotgun (WGS) entry which is preliminary data.</text>
</comment>
<name>A0A318NXC9_9ACTN</name>
<evidence type="ECO:0000259" key="1">
    <source>
        <dbReference type="SMART" id="SM00507"/>
    </source>
</evidence>
<dbReference type="GO" id="GO:0008270">
    <property type="term" value="F:zinc ion binding"/>
    <property type="evidence" value="ECO:0007669"/>
    <property type="project" value="InterPro"/>
</dbReference>
<dbReference type="InterPro" id="IPR003615">
    <property type="entry name" value="HNH_nuc"/>
</dbReference>
<evidence type="ECO:0000313" key="2">
    <source>
        <dbReference type="EMBL" id="PYC66640.1"/>
    </source>
</evidence>
<dbReference type="CDD" id="cd00085">
    <property type="entry name" value="HNHc"/>
    <property type="match status" value="1"/>
</dbReference>
<protein>
    <recommendedName>
        <fullName evidence="1">HNH nuclease domain-containing protein</fullName>
    </recommendedName>
</protein>
<dbReference type="EMBL" id="PYBV01000032">
    <property type="protein sequence ID" value="PYC66640.1"/>
    <property type="molecule type" value="Genomic_DNA"/>
</dbReference>
<dbReference type="GO" id="GO:0004519">
    <property type="term" value="F:endonuclease activity"/>
    <property type="evidence" value="ECO:0007669"/>
    <property type="project" value="InterPro"/>
</dbReference>
<feature type="domain" description="HNH nuclease" evidence="1">
    <location>
        <begin position="14"/>
        <end position="63"/>
    </location>
</feature>
<dbReference type="AlphaFoldDB" id="A0A318NXC9"/>
<accession>A0A318NXC9</accession>
<dbReference type="InterPro" id="IPR002711">
    <property type="entry name" value="HNH"/>
</dbReference>
<reference evidence="2 3" key="1">
    <citation type="submission" date="2018-03" db="EMBL/GenBank/DDBJ databases">
        <title>Bioinformatic expansion and discovery of thiopeptide antibiotics.</title>
        <authorList>
            <person name="Schwalen C.J."/>
            <person name="Hudson G.A."/>
            <person name="Mitchell D.A."/>
        </authorList>
    </citation>
    <scope>NUCLEOTIDE SEQUENCE [LARGE SCALE GENOMIC DNA]</scope>
    <source>
        <strain evidence="2 3">NRRL 8041</strain>
    </source>
</reference>
<organism evidence="2 3">
    <name type="scientific">Micromonospora arborensis</name>
    <dbReference type="NCBI Taxonomy" id="2116518"/>
    <lineage>
        <taxon>Bacteria</taxon>
        <taxon>Bacillati</taxon>
        <taxon>Actinomycetota</taxon>
        <taxon>Actinomycetes</taxon>
        <taxon>Micromonosporales</taxon>
        <taxon>Micromonosporaceae</taxon>
        <taxon>Micromonospora</taxon>
    </lineage>
</organism>
<dbReference type="Pfam" id="PF01844">
    <property type="entry name" value="HNH"/>
    <property type="match status" value="1"/>
</dbReference>
<gene>
    <name evidence="2" type="ORF">C7C45_24155</name>
</gene>